<organism evidence="2 3">
    <name type="scientific">Buddleja alternifolia</name>
    <dbReference type="NCBI Taxonomy" id="168488"/>
    <lineage>
        <taxon>Eukaryota</taxon>
        <taxon>Viridiplantae</taxon>
        <taxon>Streptophyta</taxon>
        <taxon>Embryophyta</taxon>
        <taxon>Tracheophyta</taxon>
        <taxon>Spermatophyta</taxon>
        <taxon>Magnoliopsida</taxon>
        <taxon>eudicotyledons</taxon>
        <taxon>Gunneridae</taxon>
        <taxon>Pentapetalae</taxon>
        <taxon>asterids</taxon>
        <taxon>lamiids</taxon>
        <taxon>Lamiales</taxon>
        <taxon>Scrophulariaceae</taxon>
        <taxon>Buddlejeae</taxon>
        <taxon>Buddleja</taxon>
    </lineage>
</organism>
<sequence length="290" mass="32329">MISRNTLKKDIMKIYGDEKTKCFKSLEKLKCQIAITANMWTSGNNKKGFMAITGHYIEDYWVLQSCILRFIYVRAPRTAKALSQHLIGALIDWNVDQKLSTITVDNCMTNDAIIDRLLEKLPREICHWMESAASLAAQSSPDLAKVERRLFASTTGGIESTIRGGVSGATDASTDDSVDDEYDLFVASHSAATASLKSELDVYLEESFLPRTQNLNVLSWWKINELKYPTLQTMASDILAIPISTVASISVISNSGRLLSPHRNRLHSLTVEALMCSCSWLWKEANGKLS</sequence>
<evidence type="ECO:0000313" key="2">
    <source>
        <dbReference type="EMBL" id="KAG8371714.1"/>
    </source>
</evidence>
<protein>
    <recommendedName>
        <fullName evidence="1">HAT C-terminal dimerisation domain-containing protein</fullName>
    </recommendedName>
</protein>
<dbReference type="Proteomes" id="UP000826271">
    <property type="component" value="Unassembled WGS sequence"/>
</dbReference>
<feature type="domain" description="HAT C-terminal dimerisation" evidence="1">
    <location>
        <begin position="199"/>
        <end position="281"/>
    </location>
</feature>
<gene>
    <name evidence="2" type="ORF">BUALT_Bualt13G0116900</name>
</gene>
<dbReference type="PANTHER" id="PTHR46481:SF11">
    <property type="entry name" value="ZINC FINGER BED DOMAIN-CONTAINING PROTEIN RICESLEEPER 2-LIKE"/>
    <property type="match status" value="1"/>
</dbReference>
<comment type="caution">
    <text evidence="2">The sequence shown here is derived from an EMBL/GenBank/DDBJ whole genome shotgun (WGS) entry which is preliminary data.</text>
</comment>
<name>A0AAV6WM06_9LAMI</name>
<proteinExistence type="predicted"/>
<dbReference type="InterPro" id="IPR012337">
    <property type="entry name" value="RNaseH-like_sf"/>
</dbReference>
<evidence type="ECO:0000313" key="3">
    <source>
        <dbReference type="Proteomes" id="UP000826271"/>
    </source>
</evidence>
<dbReference type="InterPro" id="IPR052035">
    <property type="entry name" value="ZnF_BED_domain_contain"/>
</dbReference>
<dbReference type="InterPro" id="IPR008906">
    <property type="entry name" value="HATC_C_dom"/>
</dbReference>
<dbReference type="PANTHER" id="PTHR46481">
    <property type="entry name" value="ZINC FINGER BED DOMAIN-CONTAINING PROTEIN 4"/>
    <property type="match status" value="1"/>
</dbReference>
<dbReference type="SUPFAM" id="SSF53098">
    <property type="entry name" value="Ribonuclease H-like"/>
    <property type="match status" value="1"/>
</dbReference>
<dbReference type="EMBL" id="WHWC01000013">
    <property type="protein sequence ID" value="KAG8371714.1"/>
    <property type="molecule type" value="Genomic_DNA"/>
</dbReference>
<accession>A0AAV6WM06</accession>
<reference evidence="2" key="1">
    <citation type="submission" date="2019-10" db="EMBL/GenBank/DDBJ databases">
        <authorList>
            <person name="Zhang R."/>
            <person name="Pan Y."/>
            <person name="Wang J."/>
            <person name="Ma R."/>
            <person name="Yu S."/>
        </authorList>
    </citation>
    <scope>NUCLEOTIDE SEQUENCE</scope>
    <source>
        <strain evidence="2">LA-IB0</strain>
        <tissue evidence="2">Leaf</tissue>
    </source>
</reference>
<keyword evidence="3" id="KW-1185">Reference proteome</keyword>
<evidence type="ECO:0000259" key="1">
    <source>
        <dbReference type="Pfam" id="PF05699"/>
    </source>
</evidence>
<dbReference type="GO" id="GO:0046983">
    <property type="term" value="F:protein dimerization activity"/>
    <property type="evidence" value="ECO:0007669"/>
    <property type="project" value="InterPro"/>
</dbReference>
<dbReference type="Pfam" id="PF05699">
    <property type="entry name" value="Dimer_Tnp_hAT"/>
    <property type="match status" value="1"/>
</dbReference>
<dbReference type="AlphaFoldDB" id="A0AAV6WM06"/>